<evidence type="ECO:0000313" key="1">
    <source>
        <dbReference type="EMBL" id="KAI4356956.1"/>
    </source>
</evidence>
<gene>
    <name evidence="1" type="ORF">L6164_000933</name>
</gene>
<accession>A0ACB9QAR3</accession>
<protein>
    <submittedName>
        <fullName evidence="1">Uncharacterized protein</fullName>
    </submittedName>
</protein>
<proteinExistence type="predicted"/>
<dbReference type="Proteomes" id="UP000828941">
    <property type="component" value="Chromosome 1"/>
</dbReference>
<evidence type="ECO:0000313" key="2">
    <source>
        <dbReference type="Proteomes" id="UP000828941"/>
    </source>
</evidence>
<comment type="caution">
    <text evidence="1">The sequence shown here is derived from an EMBL/GenBank/DDBJ whole genome shotgun (WGS) entry which is preliminary data.</text>
</comment>
<sequence length="438" mass="51156">MASGSESISLVLQEARQSMERDYEISSSKIQPVPRLFKEGDKYDKYCRPKVISIGPIHHGDPKLKRGEQYKRMWAFMFALDNRQEPDDLHKRVLDNIVDLRKLFSWDEIEKVYNDEDLAFMLMVDGCSLIYILGRDHLLEEKALNIKIDELFFVKRDLLLLENQLPYQVLKLLVHDEMEVELKLSMRRFCELQNMFKVKYSSQHRPFLTEPERQKQIVESTGPPSHILDCLYNTVLSFPESGQTMDDLPVRLLDQEQITYRSIRELKASAIQIERIENDALASFSRSKGCFFDTARLRLRPLILDDSTIPILLNLIAYEMCSDFKNDFHISSFIKFLDLLIDDPEDVKELRREGILQHSLGSDKHVSEFFNIIGSGLVQNPHAFPFLNHVMEWHYKNKFRIWMAEAYYTHCRSPLTIIALTAAATLLILTIIQTINSF</sequence>
<name>A0ACB9QAR3_BAUVA</name>
<dbReference type="EMBL" id="CM039426">
    <property type="protein sequence ID" value="KAI4356956.1"/>
    <property type="molecule type" value="Genomic_DNA"/>
</dbReference>
<organism evidence="1 2">
    <name type="scientific">Bauhinia variegata</name>
    <name type="common">Purple orchid tree</name>
    <name type="synonym">Phanera variegata</name>
    <dbReference type="NCBI Taxonomy" id="167791"/>
    <lineage>
        <taxon>Eukaryota</taxon>
        <taxon>Viridiplantae</taxon>
        <taxon>Streptophyta</taxon>
        <taxon>Embryophyta</taxon>
        <taxon>Tracheophyta</taxon>
        <taxon>Spermatophyta</taxon>
        <taxon>Magnoliopsida</taxon>
        <taxon>eudicotyledons</taxon>
        <taxon>Gunneridae</taxon>
        <taxon>Pentapetalae</taxon>
        <taxon>rosids</taxon>
        <taxon>fabids</taxon>
        <taxon>Fabales</taxon>
        <taxon>Fabaceae</taxon>
        <taxon>Cercidoideae</taxon>
        <taxon>Cercideae</taxon>
        <taxon>Bauhiniinae</taxon>
        <taxon>Bauhinia</taxon>
    </lineage>
</organism>
<keyword evidence="2" id="KW-1185">Reference proteome</keyword>
<reference evidence="1 2" key="1">
    <citation type="journal article" date="2022" name="DNA Res.">
        <title>Chromosomal-level genome assembly of the orchid tree Bauhinia variegata (Leguminosae; Cercidoideae) supports the allotetraploid origin hypothesis of Bauhinia.</title>
        <authorList>
            <person name="Zhong Y."/>
            <person name="Chen Y."/>
            <person name="Zheng D."/>
            <person name="Pang J."/>
            <person name="Liu Y."/>
            <person name="Luo S."/>
            <person name="Meng S."/>
            <person name="Qian L."/>
            <person name="Wei D."/>
            <person name="Dai S."/>
            <person name="Zhou R."/>
        </authorList>
    </citation>
    <scope>NUCLEOTIDE SEQUENCE [LARGE SCALE GENOMIC DNA]</scope>
    <source>
        <strain evidence="1">BV-YZ2020</strain>
    </source>
</reference>